<feature type="compositionally biased region" description="Basic and acidic residues" evidence="1">
    <location>
        <begin position="84"/>
        <end position="97"/>
    </location>
</feature>
<dbReference type="SMART" id="SM00955">
    <property type="entry name" value="RNB"/>
    <property type="match status" value="1"/>
</dbReference>
<organism evidence="3">
    <name type="scientific">Dichomitus squalens</name>
    <dbReference type="NCBI Taxonomy" id="114155"/>
    <lineage>
        <taxon>Eukaryota</taxon>
        <taxon>Fungi</taxon>
        <taxon>Dikarya</taxon>
        <taxon>Basidiomycota</taxon>
        <taxon>Agaricomycotina</taxon>
        <taxon>Agaricomycetes</taxon>
        <taxon>Polyporales</taxon>
        <taxon>Polyporaceae</taxon>
        <taxon>Dichomitus</taxon>
    </lineage>
</organism>
<feature type="compositionally biased region" description="Basic and acidic residues" evidence="1">
    <location>
        <begin position="46"/>
        <end position="55"/>
    </location>
</feature>
<evidence type="ECO:0000313" key="3">
    <source>
        <dbReference type="EMBL" id="TBU32624.1"/>
    </source>
</evidence>
<dbReference type="SUPFAM" id="SSF50249">
    <property type="entry name" value="Nucleic acid-binding proteins"/>
    <property type="match status" value="1"/>
</dbReference>
<dbReference type="Proteomes" id="UP000292957">
    <property type="component" value="Unassembled WGS sequence"/>
</dbReference>
<sequence>MQKRAIQRIPDVSSGIRYTFCRHRSGTSGGTRRSTTLLKEGPFGGGRERGRERGHANQPVSEELKKVLSPEALAWLEGKPLKTKDDVKGKGKGRVTDFQRPTTEIPPSKEKQLFTALDEPHDLALPESSDVDAFVDETRRIPAGTLVELRRADITMNAVVLYTMLYNRKWVMHALTSVGEVWHCHEHDVTFQLTNFVDEKLIERCGLFERAETEAESDARVQVLSKLRSFEKRFEHDCHAIPEIANGMSFYDQVAHSDPTVWSPLTTREAAVKLLGKDATLTDVDLFAVQSYLFASGHLYVVETSKFLEKQLFWVRPRQEVSDIEAVTEMVLNRSPALDVFAAKARKVIAESRQRSIESWEEAPSRRPLDDVEWTEDDRTILRFLVASLRTHRLIQKSPFTVPVAHILKAVGMHSMKKYNGTAAHHFLIELGMLAPWDEPISREIQLHHEPDSVDLTPIVPTPILPSSLGPTDLYSHDVVESLRHDFGDLPVYVIDDWGAEELDDGISVERIPSDPEHHWLHVHIADPTTLLPPSHEIARHAMQLSTTRYWVDRTIPMLPRDTALSRFSLDSQQGQPNVSLSFSMKVNTSGKIVDYKVRPAVVRNVRTIKYDMVDALLGNESGTTHFPFGGAPQRHEFDMSSLGPPILDDLKLLQQVTQRLEADRLKNNALVFSLPRPNMIIEPRPLPSDIMSTSVPSEFRGFPKLTYGVANALEMGSRVLVAEAMRAAGRAASLFFRDRGIPAIRRTVAPLQTELRGKIEELLASRGPGGVVDPYVALAARVISPPGQYVLTPSIHALMGIPEGEGYMKVTSPLRRFGDMIAHWQIKHALLREKGERGAPVLFDEAWLLRAAEDLSLREQAARQSEIIQQSFWAHWFLIRWMNDPRRAQREHDPLRTLKARLVEAPTANDKIGEMNCAVYLSELGLKARLVGVPLDQTNRWHLGDELDVDIHQVLLGTRPSLDVTRR</sequence>
<dbReference type="PANTHER" id="PTHR23355">
    <property type="entry name" value="RIBONUCLEASE"/>
    <property type="match status" value="1"/>
</dbReference>
<dbReference type="PANTHER" id="PTHR23355:SF65">
    <property type="entry name" value="EXORIBONUCLEASE CYT-4, PUTATIVE (AFU_ORTHOLOGUE AFUA_7G01550)-RELATED"/>
    <property type="match status" value="1"/>
</dbReference>
<evidence type="ECO:0000256" key="1">
    <source>
        <dbReference type="SAM" id="MobiDB-lite"/>
    </source>
</evidence>
<dbReference type="EMBL" id="ML143394">
    <property type="protein sequence ID" value="TBU32624.1"/>
    <property type="molecule type" value="Genomic_DNA"/>
</dbReference>
<dbReference type="InterPro" id="IPR001900">
    <property type="entry name" value="RNase_II/R"/>
</dbReference>
<dbReference type="GO" id="GO:0003723">
    <property type="term" value="F:RNA binding"/>
    <property type="evidence" value="ECO:0007669"/>
    <property type="project" value="InterPro"/>
</dbReference>
<dbReference type="GO" id="GO:0006402">
    <property type="term" value="P:mRNA catabolic process"/>
    <property type="evidence" value="ECO:0007669"/>
    <property type="project" value="TreeGrafter"/>
</dbReference>
<protein>
    <submittedName>
        <fullName evidence="3">RNB-domain-containing protein</fullName>
    </submittedName>
</protein>
<dbReference type="Pfam" id="PF00773">
    <property type="entry name" value="RNB"/>
    <property type="match status" value="1"/>
</dbReference>
<dbReference type="GO" id="GO:0000932">
    <property type="term" value="C:P-body"/>
    <property type="evidence" value="ECO:0007669"/>
    <property type="project" value="TreeGrafter"/>
</dbReference>
<dbReference type="GO" id="GO:0000175">
    <property type="term" value="F:3'-5'-RNA exonuclease activity"/>
    <property type="evidence" value="ECO:0007669"/>
    <property type="project" value="TreeGrafter"/>
</dbReference>
<evidence type="ECO:0000259" key="2">
    <source>
        <dbReference type="SMART" id="SM00955"/>
    </source>
</evidence>
<feature type="region of interest" description="Disordered" evidence="1">
    <location>
        <begin position="84"/>
        <end position="107"/>
    </location>
</feature>
<gene>
    <name evidence="3" type="ORF">BD311DRAFT_686778</name>
</gene>
<dbReference type="OrthoDB" id="2285229at2759"/>
<dbReference type="AlphaFoldDB" id="A0A4Q9MX04"/>
<feature type="domain" description="RNB" evidence="2">
    <location>
        <begin position="484"/>
        <end position="833"/>
    </location>
</feature>
<proteinExistence type="predicted"/>
<accession>A0A4Q9MX04</accession>
<dbReference type="InterPro" id="IPR012340">
    <property type="entry name" value="NA-bd_OB-fold"/>
</dbReference>
<name>A0A4Q9MX04_9APHY</name>
<feature type="region of interest" description="Disordered" evidence="1">
    <location>
        <begin position="23"/>
        <end position="61"/>
    </location>
</feature>
<dbReference type="InterPro" id="IPR050180">
    <property type="entry name" value="RNR_Ribonuclease"/>
</dbReference>
<reference evidence="3" key="1">
    <citation type="submission" date="2019-01" db="EMBL/GenBank/DDBJ databases">
        <title>Draft genome sequences of three monokaryotic isolates of the white-rot basidiomycete fungus Dichomitus squalens.</title>
        <authorList>
            <consortium name="DOE Joint Genome Institute"/>
            <person name="Lopez S.C."/>
            <person name="Andreopoulos B."/>
            <person name="Pangilinan J."/>
            <person name="Lipzen A."/>
            <person name="Riley R."/>
            <person name="Ahrendt S."/>
            <person name="Ng V."/>
            <person name="Barry K."/>
            <person name="Daum C."/>
            <person name="Grigoriev I.V."/>
            <person name="Hilden K.S."/>
            <person name="Makela M.R."/>
            <person name="de Vries R.P."/>
        </authorList>
    </citation>
    <scope>NUCLEOTIDE SEQUENCE [LARGE SCALE GENOMIC DNA]</scope>
    <source>
        <strain evidence="3">OM18370.1</strain>
    </source>
</reference>